<evidence type="ECO:0000313" key="3">
    <source>
        <dbReference type="Proteomes" id="UP000737171"/>
    </source>
</evidence>
<evidence type="ECO:0000256" key="1">
    <source>
        <dbReference type="SAM" id="MobiDB-lite"/>
    </source>
</evidence>
<dbReference type="Proteomes" id="UP000737171">
    <property type="component" value="Unassembled WGS sequence"/>
</dbReference>
<dbReference type="PROSITE" id="PS51257">
    <property type="entry name" value="PROKAR_LIPOPROTEIN"/>
    <property type="match status" value="1"/>
</dbReference>
<accession>A0ABX2EEN0</accession>
<proteinExistence type="predicted"/>
<feature type="compositionally biased region" description="Basic and acidic residues" evidence="1">
    <location>
        <begin position="132"/>
        <end position="144"/>
    </location>
</feature>
<evidence type="ECO:0000313" key="2">
    <source>
        <dbReference type="EMBL" id="NRF67069.1"/>
    </source>
</evidence>
<dbReference type="RefSeq" id="WP_173122154.1">
    <property type="nucleotide sequence ID" value="NZ_JABRWJ010000002.1"/>
</dbReference>
<gene>
    <name evidence="2" type="ORF">HLB44_08760</name>
</gene>
<feature type="region of interest" description="Disordered" evidence="1">
    <location>
        <begin position="121"/>
        <end position="144"/>
    </location>
</feature>
<sequence length="162" mass="18007">MNAHLFRPMPLLLALVAGCTYMETKRDNAPGGRMDQEKAAARQDLESAQARNTELSSASQKRRADIAAMNDRIARVEADLKRQDQSLTEALKAKRISQERYNQLKRQLDGIRSETQEIDLQNKGSAVAAPDAKADAAKQARMAELEKRKRDLEAALAQMSGK</sequence>
<feature type="region of interest" description="Disordered" evidence="1">
    <location>
        <begin position="26"/>
        <end position="63"/>
    </location>
</feature>
<feature type="compositionally biased region" description="Basic and acidic residues" evidence="1">
    <location>
        <begin position="26"/>
        <end position="45"/>
    </location>
</feature>
<feature type="compositionally biased region" description="Polar residues" evidence="1">
    <location>
        <begin position="49"/>
        <end position="59"/>
    </location>
</feature>
<organism evidence="2 3">
    <name type="scientific">Pseudaquabacterium terrae</name>
    <dbReference type="NCBI Taxonomy" id="2732868"/>
    <lineage>
        <taxon>Bacteria</taxon>
        <taxon>Pseudomonadati</taxon>
        <taxon>Pseudomonadota</taxon>
        <taxon>Betaproteobacteria</taxon>
        <taxon>Burkholderiales</taxon>
        <taxon>Sphaerotilaceae</taxon>
        <taxon>Pseudaquabacterium</taxon>
    </lineage>
</organism>
<protein>
    <recommendedName>
        <fullName evidence="4">Lipoprotein</fullName>
    </recommendedName>
</protein>
<keyword evidence="3" id="KW-1185">Reference proteome</keyword>
<name>A0ABX2EEN0_9BURK</name>
<dbReference type="EMBL" id="JABRWJ010000002">
    <property type="protein sequence ID" value="NRF67069.1"/>
    <property type="molecule type" value="Genomic_DNA"/>
</dbReference>
<evidence type="ECO:0008006" key="4">
    <source>
        <dbReference type="Google" id="ProtNLM"/>
    </source>
</evidence>
<reference evidence="2 3" key="1">
    <citation type="submission" date="2020-05" db="EMBL/GenBank/DDBJ databases">
        <title>Aquincola sp. isolate from soil.</title>
        <authorList>
            <person name="Han J."/>
            <person name="Kim D.-U."/>
        </authorList>
    </citation>
    <scope>NUCLEOTIDE SEQUENCE [LARGE SCALE GENOMIC DNA]</scope>
    <source>
        <strain evidence="2 3">S2</strain>
    </source>
</reference>
<comment type="caution">
    <text evidence="2">The sequence shown here is derived from an EMBL/GenBank/DDBJ whole genome shotgun (WGS) entry which is preliminary data.</text>
</comment>